<gene>
    <name evidence="2" type="ORF">B296_00044919</name>
</gene>
<sequence length="184" mass="18624">MTPAFDPSSSASAAAAAAARRGPALSWSRVVCGEPRAAAPSTSDPADRPPTPGAAAETVVVGRTSPSPPPEGAAHVNDGNATGQRPAWNVPVNGASEGDSVMSVGSWPALSELAMAFPRSSSSSQPSNAPADGSNGDPVVSQVVFMDLTAIRNSQENFVVYCDVVLVCVLLGVCDRNSAADDKF</sequence>
<dbReference type="EMBL" id="AMZH03022193">
    <property type="protein sequence ID" value="RRT37525.1"/>
    <property type="molecule type" value="Genomic_DNA"/>
</dbReference>
<protein>
    <submittedName>
        <fullName evidence="2">Uncharacterized protein</fullName>
    </submittedName>
</protein>
<evidence type="ECO:0000313" key="2">
    <source>
        <dbReference type="EMBL" id="RRT37525.1"/>
    </source>
</evidence>
<evidence type="ECO:0000256" key="1">
    <source>
        <dbReference type="SAM" id="MobiDB-lite"/>
    </source>
</evidence>
<feature type="region of interest" description="Disordered" evidence="1">
    <location>
        <begin position="1"/>
        <end position="94"/>
    </location>
</feature>
<evidence type="ECO:0000313" key="3">
    <source>
        <dbReference type="Proteomes" id="UP000287651"/>
    </source>
</evidence>
<accession>A0A426XDH3</accession>
<organism evidence="2 3">
    <name type="scientific">Ensete ventricosum</name>
    <name type="common">Abyssinian banana</name>
    <name type="synonym">Musa ensete</name>
    <dbReference type="NCBI Taxonomy" id="4639"/>
    <lineage>
        <taxon>Eukaryota</taxon>
        <taxon>Viridiplantae</taxon>
        <taxon>Streptophyta</taxon>
        <taxon>Embryophyta</taxon>
        <taxon>Tracheophyta</taxon>
        <taxon>Spermatophyta</taxon>
        <taxon>Magnoliopsida</taxon>
        <taxon>Liliopsida</taxon>
        <taxon>Zingiberales</taxon>
        <taxon>Musaceae</taxon>
        <taxon>Ensete</taxon>
    </lineage>
</organism>
<dbReference type="Proteomes" id="UP000287651">
    <property type="component" value="Unassembled WGS sequence"/>
</dbReference>
<comment type="caution">
    <text evidence="2">The sequence shown here is derived from an EMBL/GenBank/DDBJ whole genome shotgun (WGS) entry which is preliminary data.</text>
</comment>
<proteinExistence type="predicted"/>
<dbReference type="AlphaFoldDB" id="A0A426XDH3"/>
<feature type="compositionally biased region" description="Low complexity" evidence="1">
    <location>
        <begin position="8"/>
        <end position="19"/>
    </location>
</feature>
<name>A0A426XDH3_ENSVE</name>
<reference evidence="2 3" key="1">
    <citation type="journal article" date="2014" name="Agronomy (Basel)">
        <title>A Draft Genome Sequence for Ensete ventricosum, the Drought-Tolerant Tree Against Hunger.</title>
        <authorList>
            <person name="Harrison J."/>
            <person name="Moore K.A."/>
            <person name="Paszkiewicz K."/>
            <person name="Jones T."/>
            <person name="Grant M."/>
            <person name="Ambacheew D."/>
            <person name="Muzemil S."/>
            <person name="Studholme D.J."/>
        </authorList>
    </citation>
    <scope>NUCLEOTIDE SEQUENCE [LARGE SCALE GENOMIC DNA]</scope>
</reference>